<sequence>MKPRKVSVTGCVMMDKHQFVKYQIRSRLPFYLLFIFNGIILVLFAFLFEEAADILHYALTILTFVAIIIVIWDLVSSYQSYNLAYLYEKMTPSSPLEFYLTQALENAKESQMVQTEEERKRYTDLMDYYTLWVHQIKTPIAASQLLLQDVRDSKTKALLEQEVFKIDAYTNLVLQYLRLENFHDDLQLRQVALDPLVKEVVKKHSLFFIQKGLTINLHDLDVEVVTDEKWLLVIVEQVLSNSLKYTKSGGIDIYFKDNSLYLKDSGIGIKDSDILRVFERGFSGYNGRLTQQSSGLGLYLSKKIADQLGHDISISSQVGQGTTVSIHFQKQKLAID</sequence>
<dbReference type="SMART" id="SM00387">
    <property type="entry name" value="HATPase_c"/>
    <property type="match status" value="1"/>
</dbReference>
<dbReference type="EC" id="2.7.13.3" evidence="3"/>
<evidence type="ECO:0000256" key="9">
    <source>
        <dbReference type="ARBA" id="ARBA00023012"/>
    </source>
</evidence>
<dbReference type="InterPro" id="IPR004358">
    <property type="entry name" value="Sig_transdc_His_kin-like_C"/>
</dbReference>
<evidence type="ECO:0000256" key="1">
    <source>
        <dbReference type="ARBA" id="ARBA00000085"/>
    </source>
</evidence>
<keyword evidence="4" id="KW-1003">Cell membrane</keyword>
<evidence type="ECO:0000256" key="10">
    <source>
        <dbReference type="ARBA" id="ARBA00023136"/>
    </source>
</evidence>
<dbReference type="InterPro" id="IPR050351">
    <property type="entry name" value="BphY/WalK/GraS-like"/>
</dbReference>
<evidence type="ECO:0000256" key="4">
    <source>
        <dbReference type="ARBA" id="ARBA00022475"/>
    </source>
</evidence>
<feature type="transmembrane region" description="Helical" evidence="11">
    <location>
        <begin position="28"/>
        <end position="48"/>
    </location>
</feature>
<dbReference type="GO" id="GO:0005886">
    <property type="term" value="C:plasma membrane"/>
    <property type="evidence" value="ECO:0007669"/>
    <property type="project" value="UniProtKB-SubCell"/>
</dbReference>
<gene>
    <name evidence="13" type="ORF">RSSL_01298</name>
</gene>
<dbReference type="PRINTS" id="PR00344">
    <property type="entry name" value="BCTRLSENSOR"/>
</dbReference>
<dbReference type="PROSITE" id="PS50109">
    <property type="entry name" value="HIS_KIN"/>
    <property type="match status" value="1"/>
</dbReference>
<keyword evidence="9" id="KW-0902">Two-component regulatory system</keyword>
<keyword evidence="14" id="KW-1185">Reference proteome</keyword>
<proteinExistence type="predicted"/>
<dbReference type="GO" id="GO:0016036">
    <property type="term" value="P:cellular response to phosphate starvation"/>
    <property type="evidence" value="ECO:0007669"/>
    <property type="project" value="TreeGrafter"/>
</dbReference>
<evidence type="ECO:0000256" key="7">
    <source>
        <dbReference type="ARBA" id="ARBA00022777"/>
    </source>
</evidence>
<dbReference type="SUPFAM" id="SSF55874">
    <property type="entry name" value="ATPase domain of HSP90 chaperone/DNA topoisomerase II/histidine kinase"/>
    <property type="match status" value="1"/>
</dbReference>
<evidence type="ECO:0000256" key="5">
    <source>
        <dbReference type="ARBA" id="ARBA00022679"/>
    </source>
</evidence>
<comment type="catalytic activity">
    <reaction evidence="1">
        <text>ATP + protein L-histidine = ADP + protein N-phospho-L-histidine.</text>
        <dbReference type="EC" id="2.7.13.3"/>
    </reaction>
</comment>
<dbReference type="GO" id="GO:0004721">
    <property type="term" value="F:phosphoprotein phosphatase activity"/>
    <property type="evidence" value="ECO:0007669"/>
    <property type="project" value="TreeGrafter"/>
</dbReference>
<dbReference type="InterPro" id="IPR036890">
    <property type="entry name" value="HATPase_C_sf"/>
</dbReference>
<evidence type="ECO:0000256" key="8">
    <source>
        <dbReference type="ARBA" id="ARBA00022989"/>
    </source>
</evidence>
<feature type="domain" description="Histidine kinase" evidence="12">
    <location>
        <begin position="131"/>
        <end position="332"/>
    </location>
</feature>
<dbReference type="Pfam" id="PF02518">
    <property type="entry name" value="HATPase_c"/>
    <property type="match status" value="1"/>
</dbReference>
<evidence type="ECO:0000313" key="13">
    <source>
        <dbReference type="EMBL" id="EJO17374.1"/>
    </source>
</evidence>
<dbReference type="EMBL" id="ALIF01000001">
    <property type="protein sequence ID" value="EJO17374.1"/>
    <property type="molecule type" value="Genomic_DNA"/>
</dbReference>
<evidence type="ECO:0000313" key="14">
    <source>
        <dbReference type="Proteomes" id="UP000006983"/>
    </source>
</evidence>
<evidence type="ECO:0000256" key="11">
    <source>
        <dbReference type="SAM" id="Phobius"/>
    </source>
</evidence>
<name>J7TSB3_STRSL</name>
<comment type="subcellular location">
    <subcellularLocation>
        <location evidence="2">Cell membrane</location>
        <topology evidence="2">Multi-pass membrane protein</topology>
    </subcellularLocation>
</comment>
<evidence type="ECO:0000256" key="6">
    <source>
        <dbReference type="ARBA" id="ARBA00022692"/>
    </source>
</evidence>
<comment type="caution">
    <text evidence="13">The sequence shown here is derived from an EMBL/GenBank/DDBJ whole genome shotgun (WGS) entry which is preliminary data.</text>
</comment>
<dbReference type="PANTHER" id="PTHR45453">
    <property type="entry name" value="PHOSPHATE REGULON SENSOR PROTEIN PHOR"/>
    <property type="match status" value="1"/>
</dbReference>
<dbReference type="InterPro" id="IPR003594">
    <property type="entry name" value="HATPase_dom"/>
</dbReference>
<keyword evidence="6 11" id="KW-0812">Transmembrane</keyword>
<reference evidence="13 14" key="1">
    <citation type="journal article" date="2012" name="J. Bacteriol.">
        <title>Genome Sequence of the Lantibiotic Bacteriocin Producer Streptococcus salivarius Strain K12.</title>
        <authorList>
            <person name="Barretto C."/>
            <person name="Alvarez-Martin P."/>
            <person name="Foata F."/>
            <person name="Renault P."/>
            <person name="Berger B."/>
        </authorList>
    </citation>
    <scope>NUCLEOTIDE SEQUENCE [LARGE SCALE GENOMIC DNA]</scope>
    <source>
        <strain evidence="13 14">K12</strain>
    </source>
</reference>
<dbReference type="AlphaFoldDB" id="J7TSB3"/>
<dbReference type="PANTHER" id="PTHR45453:SF2">
    <property type="entry name" value="HISTIDINE KINASE"/>
    <property type="match status" value="1"/>
</dbReference>
<organism evidence="13 14">
    <name type="scientific">Streptococcus salivarius K12</name>
    <dbReference type="NCBI Taxonomy" id="1200793"/>
    <lineage>
        <taxon>Bacteria</taxon>
        <taxon>Bacillati</taxon>
        <taxon>Bacillota</taxon>
        <taxon>Bacilli</taxon>
        <taxon>Lactobacillales</taxon>
        <taxon>Streptococcaceae</taxon>
        <taxon>Streptococcus</taxon>
    </lineage>
</organism>
<evidence type="ECO:0000256" key="3">
    <source>
        <dbReference type="ARBA" id="ARBA00012438"/>
    </source>
</evidence>
<evidence type="ECO:0000256" key="2">
    <source>
        <dbReference type="ARBA" id="ARBA00004651"/>
    </source>
</evidence>
<keyword evidence="10 11" id="KW-0472">Membrane</keyword>
<accession>J7TSB3</accession>
<keyword evidence="7 13" id="KW-0418">Kinase</keyword>
<keyword evidence="5 13" id="KW-0808">Transferase</keyword>
<dbReference type="Gene3D" id="3.30.565.10">
    <property type="entry name" value="Histidine kinase-like ATPase, C-terminal domain"/>
    <property type="match status" value="1"/>
</dbReference>
<dbReference type="InterPro" id="IPR005467">
    <property type="entry name" value="His_kinase_dom"/>
</dbReference>
<dbReference type="GO" id="GO:0000155">
    <property type="term" value="F:phosphorelay sensor kinase activity"/>
    <property type="evidence" value="ECO:0007669"/>
    <property type="project" value="TreeGrafter"/>
</dbReference>
<feature type="transmembrane region" description="Helical" evidence="11">
    <location>
        <begin position="54"/>
        <end position="75"/>
    </location>
</feature>
<evidence type="ECO:0000259" key="12">
    <source>
        <dbReference type="PROSITE" id="PS50109"/>
    </source>
</evidence>
<dbReference type="Proteomes" id="UP000006983">
    <property type="component" value="Unassembled WGS sequence"/>
</dbReference>
<dbReference type="PATRIC" id="fig|1200793.3.peg.1253"/>
<protein>
    <recommendedName>
        <fullName evidence="3">histidine kinase</fullName>
        <ecNumber evidence="3">2.7.13.3</ecNumber>
    </recommendedName>
</protein>
<keyword evidence="8 11" id="KW-1133">Transmembrane helix</keyword>